<dbReference type="EMBL" id="CP092870">
    <property type="protein sequence ID" value="UYV71612.1"/>
    <property type="molecule type" value="Genomic_DNA"/>
</dbReference>
<dbReference type="Gene3D" id="3.30.420.10">
    <property type="entry name" value="Ribonuclease H-like superfamily/Ribonuclease H"/>
    <property type="match status" value="1"/>
</dbReference>
<evidence type="ECO:0000313" key="2">
    <source>
        <dbReference type="Proteomes" id="UP001235939"/>
    </source>
</evidence>
<reference evidence="1 2" key="1">
    <citation type="submission" date="2022-01" db="EMBL/GenBank/DDBJ databases">
        <title>A chromosomal length assembly of Cordylochernes scorpioides.</title>
        <authorList>
            <person name="Zeh D."/>
            <person name="Zeh J."/>
        </authorList>
    </citation>
    <scope>NUCLEOTIDE SEQUENCE [LARGE SCALE GENOMIC DNA]</scope>
    <source>
        <strain evidence="1">IN4F17</strain>
        <tissue evidence="1">Whole Body</tissue>
    </source>
</reference>
<evidence type="ECO:0000313" key="1">
    <source>
        <dbReference type="EMBL" id="UYV71612.1"/>
    </source>
</evidence>
<accession>A0ABY6KUN7</accession>
<sequence>MRLFKTWPQAVVLHSTREVNDTGLSYRTVAGGAVVLNVRLMEEDGADDMSPTATFDHDGNLGRWLVSRGADGPLMGNFVPAFLRWSNKQEKARMIKSKIKCLLITFFDVKGLVHYEFVPEGQTINQHYYLDVLEAVRQKRPENDIGKIGSCIMTTHGHIRPSLYNSIWLKTELLYYPSHPILLTLLPTTFSLTLKLKKS</sequence>
<dbReference type="InterPro" id="IPR001888">
    <property type="entry name" value="Transposase_1"/>
</dbReference>
<organism evidence="1 2">
    <name type="scientific">Cordylochernes scorpioides</name>
    <dbReference type="NCBI Taxonomy" id="51811"/>
    <lineage>
        <taxon>Eukaryota</taxon>
        <taxon>Metazoa</taxon>
        <taxon>Ecdysozoa</taxon>
        <taxon>Arthropoda</taxon>
        <taxon>Chelicerata</taxon>
        <taxon>Arachnida</taxon>
        <taxon>Pseudoscorpiones</taxon>
        <taxon>Cheliferoidea</taxon>
        <taxon>Chernetidae</taxon>
        <taxon>Cordylochernes</taxon>
    </lineage>
</organism>
<dbReference type="InterPro" id="IPR036397">
    <property type="entry name" value="RNaseH_sf"/>
</dbReference>
<keyword evidence="2" id="KW-1185">Reference proteome</keyword>
<name>A0ABY6KUN7_9ARAC</name>
<protein>
    <submittedName>
        <fullName evidence="1">Uncharacterized protein</fullName>
    </submittedName>
</protein>
<proteinExistence type="predicted"/>
<dbReference type="Proteomes" id="UP001235939">
    <property type="component" value="Chromosome 08"/>
</dbReference>
<gene>
    <name evidence="1" type="ORF">LAZ67_8003855</name>
</gene>
<dbReference type="Pfam" id="PF01359">
    <property type="entry name" value="Transposase_1"/>
    <property type="match status" value="1"/>
</dbReference>